<evidence type="ECO:0000313" key="2">
    <source>
        <dbReference type="Proteomes" id="UP000799754"/>
    </source>
</evidence>
<sequence>MPHNAHHNHLGNLQVGYRLTNNAVDPSKPTLACISSIHFTYWDSAIVALEVMTALNVEKAFVLGTSQSGWLVVRTSMDTETPESREKGCCDPVLLLSPFARSGRVPVRRMLGRKGRRKARMAVLCLMPRDSLTLRLSDVTCPIYWPQGTEDASYECQVQHEHIESFTASKDKKLRIVEGGAHYLNATNFEGVNEAILEMIKKHAS</sequence>
<dbReference type="Proteomes" id="UP000799754">
    <property type="component" value="Unassembled WGS sequence"/>
</dbReference>
<reference evidence="1" key="1">
    <citation type="journal article" date="2020" name="Stud. Mycol.">
        <title>101 Dothideomycetes genomes: a test case for predicting lifestyles and emergence of pathogens.</title>
        <authorList>
            <person name="Haridas S."/>
            <person name="Albert R."/>
            <person name="Binder M."/>
            <person name="Bloem J."/>
            <person name="Labutti K."/>
            <person name="Salamov A."/>
            <person name="Andreopoulos B."/>
            <person name="Baker S."/>
            <person name="Barry K."/>
            <person name="Bills G."/>
            <person name="Bluhm B."/>
            <person name="Cannon C."/>
            <person name="Castanera R."/>
            <person name="Culley D."/>
            <person name="Daum C."/>
            <person name="Ezra D."/>
            <person name="Gonzalez J."/>
            <person name="Henrissat B."/>
            <person name="Kuo A."/>
            <person name="Liang C."/>
            <person name="Lipzen A."/>
            <person name="Lutzoni F."/>
            <person name="Magnuson J."/>
            <person name="Mondo S."/>
            <person name="Nolan M."/>
            <person name="Ohm R."/>
            <person name="Pangilinan J."/>
            <person name="Park H.-J."/>
            <person name="Ramirez L."/>
            <person name="Alfaro M."/>
            <person name="Sun H."/>
            <person name="Tritt A."/>
            <person name="Yoshinaga Y."/>
            <person name="Zwiers L.-H."/>
            <person name="Turgeon B."/>
            <person name="Goodwin S."/>
            <person name="Spatafora J."/>
            <person name="Crous P."/>
            <person name="Grigoriev I."/>
        </authorList>
    </citation>
    <scope>NUCLEOTIDE SEQUENCE</scope>
    <source>
        <strain evidence="1">CBS 525.71</strain>
    </source>
</reference>
<accession>A0ACB6RS08</accession>
<dbReference type="EMBL" id="MU006734">
    <property type="protein sequence ID" value="KAF2623924.1"/>
    <property type="molecule type" value="Genomic_DNA"/>
</dbReference>
<gene>
    <name evidence="1" type="ORF">BU25DRAFT_442367</name>
</gene>
<proteinExistence type="predicted"/>
<protein>
    <submittedName>
        <fullName evidence="1">Uncharacterized protein</fullName>
    </submittedName>
</protein>
<comment type="caution">
    <text evidence="1">The sequence shown here is derived from an EMBL/GenBank/DDBJ whole genome shotgun (WGS) entry which is preliminary data.</text>
</comment>
<evidence type="ECO:0000313" key="1">
    <source>
        <dbReference type="EMBL" id="KAF2623924.1"/>
    </source>
</evidence>
<keyword evidence="2" id="KW-1185">Reference proteome</keyword>
<name>A0ACB6RS08_9PLEO</name>
<organism evidence="1 2">
    <name type="scientific">Macroventuria anomochaeta</name>
    <dbReference type="NCBI Taxonomy" id="301207"/>
    <lineage>
        <taxon>Eukaryota</taxon>
        <taxon>Fungi</taxon>
        <taxon>Dikarya</taxon>
        <taxon>Ascomycota</taxon>
        <taxon>Pezizomycotina</taxon>
        <taxon>Dothideomycetes</taxon>
        <taxon>Pleosporomycetidae</taxon>
        <taxon>Pleosporales</taxon>
        <taxon>Pleosporineae</taxon>
        <taxon>Didymellaceae</taxon>
        <taxon>Macroventuria</taxon>
    </lineage>
</organism>